<evidence type="ECO:0000313" key="4">
    <source>
        <dbReference type="Proteomes" id="UP000327013"/>
    </source>
</evidence>
<sequence>MAVCGIKRNFEDLSPSPLACKRVRYSCSTSPINNQIPHNNSSTAIKNPHELSSESAEEKPAEIDLSAPTNGVEWTHSLIKKLMAAKSVEDAMVCTTGVLGDFERSIGARIEAHLNQEIMSLKEQAERLTEENTMLKRAVVIQHERQKEYENKDGELQHVKDVVVPQLREKLRTMEVNNYALSMHLKQALQKSPFPGNFHSYAF</sequence>
<dbReference type="PANTHER" id="PTHR31245:SF20">
    <property type="entry name" value="F18B13.13 PROTEIN"/>
    <property type="match status" value="1"/>
</dbReference>
<keyword evidence="1" id="KW-0175">Coiled coil</keyword>
<dbReference type="EMBL" id="VIBQ01001280">
    <property type="protein sequence ID" value="KAC6256912.1"/>
    <property type="molecule type" value="Genomic_DNA"/>
</dbReference>
<dbReference type="AlphaFoldDB" id="A0A5N6L6H4"/>
<reference evidence="3 4" key="1">
    <citation type="submission" date="2019-06" db="EMBL/GenBank/DDBJ databases">
        <title>A chromosomal-level reference genome of Carpinus fangiana (Coryloideae, Betulaceae).</title>
        <authorList>
            <person name="Yang X."/>
            <person name="Wang Z."/>
            <person name="Zhang L."/>
            <person name="Hao G."/>
            <person name="Liu J."/>
            <person name="Yang Y."/>
        </authorList>
    </citation>
    <scope>NUCLEOTIDE SEQUENCE [LARGE SCALE GENOMIC DNA]</scope>
    <source>
        <strain evidence="3">Cfa_2016G</strain>
        <tissue evidence="3">Leaf</tissue>
    </source>
</reference>
<organism evidence="3 4">
    <name type="scientific">Carpinus fangiana</name>
    <dbReference type="NCBI Taxonomy" id="176857"/>
    <lineage>
        <taxon>Eukaryota</taxon>
        <taxon>Viridiplantae</taxon>
        <taxon>Streptophyta</taxon>
        <taxon>Embryophyta</taxon>
        <taxon>Tracheophyta</taxon>
        <taxon>Spermatophyta</taxon>
        <taxon>Magnoliopsida</taxon>
        <taxon>eudicotyledons</taxon>
        <taxon>Gunneridae</taxon>
        <taxon>Pentapetalae</taxon>
        <taxon>rosids</taxon>
        <taxon>fabids</taxon>
        <taxon>Fagales</taxon>
        <taxon>Betulaceae</taxon>
        <taxon>Carpinus</taxon>
    </lineage>
</organism>
<dbReference type="Proteomes" id="UP000327013">
    <property type="component" value="Unassembled WGS sequence"/>
</dbReference>
<protein>
    <submittedName>
        <fullName evidence="3">Uncharacterized protein</fullName>
    </submittedName>
</protein>
<dbReference type="PANTHER" id="PTHR31245">
    <property type="entry name" value="UBIQUITIN SYSTEM COMPONENT CUE PROTEIN"/>
    <property type="match status" value="1"/>
</dbReference>
<name>A0A5N6L6H4_9ROSI</name>
<evidence type="ECO:0000256" key="2">
    <source>
        <dbReference type="SAM" id="MobiDB-lite"/>
    </source>
</evidence>
<gene>
    <name evidence="3" type="ORF">FH972_027244</name>
</gene>
<proteinExistence type="predicted"/>
<evidence type="ECO:0000313" key="3">
    <source>
        <dbReference type="EMBL" id="KAC6256912.1"/>
    </source>
</evidence>
<feature type="region of interest" description="Disordered" evidence="2">
    <location>
        <begin position="31"/>
        <end position="67"/>
    </location>
</feature>
<evidence type="ECO:0000256" key="1">
    <source>
        <dbReference type="SAM" id="Coils"/>
    </source>
</evidence>
<feature type="compositionally biased region" description="Basic and acidic residues" evidence="2">
    <location>
        <begin position="47"/>
        <end position="62"/>
    </location>
</feature>
<feature type="coiled-coil region" evidence="1">
    <location>
        <begin position="111"/>
        <end position="138"/>
    </location>
</feature>
<dbReference type="OrthoDB" id="440455at2759"/>
<comment type="caution">
    <text evidence="3">The sequence shown here is derived from an EMBL/GenBank/DDBJ whole genome shotgun (WGS) entry which is preliminary data.</text>
</comment>
<accession>A0A5N6L6H4</accession>
<keyword evidence="4" id="KW-1185">Reference proteome</keyword>
<feature type="compositionally biased region" description="Polar residues" evidence="2">
    <location>
        <begin position="31"/>
        <end position="45"/>
    </location>
</feature>